<protein>
    <submittedName>
        <fullName evidence="2">Uncharacterized protein</fullName>
    </submittedName>
</protein>
<organism evidence="2 3">
    <name type="scientific">Sphingomonas chungangi</name>
    <dbReference type="NCBI Taxonomy" id="2683589"/>
    <lineage>
        <taxon>Bacteria</taxon>
        <taxon>Pseudomonadati</taxon>
        <taxon>Pseudomonadota</taxon>
        <taxon>Alphaproteobacteria</taxon>
        <taxon>Sphingomonadales</taxon>
        <taxon>Sphingomonadaceae</taxon>
        <taxon>Sphingomonas</taxon>
    </lineage>
</organism>
<feature type="compositionally biased region" description="Basic and acidic residues" evidence="1">
    <location>
        <begin position="72"/>
        <end position="84"/>
    </location>
</feature>
<feature type="compositionally biased region" description="Basic and acidic residues" evidence="1">
    <location>
        <begin position="35"/>
        <end position="45"/>
    </location>
</feature>
<name>A0A838L731_9SPHN</name>
<dbReference type="Proteomes" id="UP000570166">
    <property type="component" value="Unassembled WGS sequence"/>
</dbReference>
<dbReference type="RefSeq" id="WP_160365970.1">
    <property type="nucleotide sequence ID" value="NZ_JACEIB010000006.1"/>
</dbReference>
<evidence type="ECO:0000313" key="2">
    <source>
        <dbReference type="EMBL" id="MBA2934492.1"/>
    </source>
</evidence>
<evidence type="ECO:0000256" key="1">
    <source>
        <dbReference type="SAM" id="MobiDB-lite"/>
    </source>
</evidence>
<keyword evidence="3" id="KW-1185">Reference proteome</keyword>
<dbReference type="AlphaFoldDB" id="A0A838L731"/>
<evidence type="ECO:0000313" key="3">
    <source>
        <dbReference type="Proteomes" id="UP000570166"/>
    </source>
</evidence>
<feature type="region of interest" description="Disordered" evidence="1">
    <location>
        <begin position="35"/>
        <end position="84"/>
    </location>
</feature>
<sequence>MIYDDSIDDTGAYSSAMAENGDSALSINQGKVEDEVGQKDLDDIPQHGNPSKGARAVKGGDQVKTGGASRGAADEQATKAERSI</sequence>
<comment type="caution">
    <text evidence="2">The sequence shown here is derived from an EMBL/GenBank/DDBJ whole genome shotgun (WGS) entry which is preliminary data.</text>
</comment>
<gene>
    <name evidence="2" type="ORF">HZF05_10325</name>
</gene>
<dbReference type="EMBL" id="JACEIB010000006">
    <property type="protein sequence ID" value="MBA2934492.1"/>
    <property type="molecule type" value="Genomic_DNA"/>
</dbReference>
<reference evidence="2 3" key="1">
    <citation type="submission" date="2020-07" db="EMBL/GenBank/DDBJ databases">
        <authorList>
            <person name="Sun Q."/>
        </authorList>
    </citation>
    <scope>NUCLEOTIDE SEQUENCE [LARGE SCALE GENOMIC DNA]</scope>
    <source>
        <strain evidence="2 3">CGMCC 1.13654</strain>
    </source>
</reference>
<proteinExistence type="predicted"/>
<accession>A0A838L731</accession>